<organism evidence="17 18">
    <name type="scientific">Paenibacillus albiflavus</name>
    <dbReference type="NCBI Taxonomy" id="2545760"/>
    <lineage>
        <taxon>Bacteria</taxon>
        <taxon>Bacillati</taxon>
        <taxon>Bacillota</taxon>
        <taxon>Bacilli</taxon>
        <taxon>Bacillales</taxon>
        <taxon>Paenibacillaceae</taxon>
        <taxon>Paenibacillus</taxon>
    </lineage>
</organism>
<comment type="cofactor">
    <cofactor evidence="15">
        <name>[4Fe-4S] cluster</name>
        <dbReference type="ChEBI" id="CHEBI:49883"/>
    </cofactor>
    <text evidence="15">Binds 1 [4Fe-4S] cluster.</text>
</comment>
<dbReference type="PANTHER" id="PTHR42944:SF1">
    <property type="entry name" value="ADENINE DNA GLYCOSYLASE"/>
    <property type="match status" value="1"/>
</dbReference>
<evidence type="ECO:0000256" key="15">
    <source>
        <dbReference type="RuleBase" id="RU365096"/>
    </source>
</evidence>
<dbReference type="SUPFAM" id="SSF48150">
    <property type="entry name" value="DNA-glycosylase"/>
    <property type="match status" value="1"/>
</dbReference>
<comment type="similarity">
    <text evidence="2 15">Belongs to the Nth/MutY family.</text>
</comment>
<dbReference type="InterPro" id="IPR005760">
    <property type="entry name" value="A/G_AdeGlyc_MutY"/>
</dbReference>
<feature type="domain" description="HhH-GPD" evidence="16">
    <location>
        <begin position="45"/>
        <end position="196"/>
    </location>
</feature>
<keyword evidence="8" id="KW-0378">Hydrolase</keyword>
<dbReference type="InterPro" id="IPR023170">
    <property type="entry name" value="HhH_base_excis_C"/>
</dbReference>
<dbReference type="Pfam" id="PF00633">
    <property type="entry name" value="HHH"/>
    <property type="match status" value="1"/>
</dbReference>
<dbReference type="OrthoDB" id="9802365at2"/>
<keyword evidence="9 15" id="KW-0408">Iron</keyword>
<dbReference type="SUPFAM" id="SSF55811">
    <property type="entry name" value="Nudix"/>
    <property type="match status" value="1"/>
</dbReference>
<dbReference type="FunFam" id="1.10.340.30:FF:000010">
    <property type="entry name" value="Adenine DNA glycosylase"/>
    <property type="match status" value="1"/>
</dbReference>
<evidence type="ECO:0000256" key="14">
    <source>
        <dbReference type="ARBA" id="ARBA00058550"/>
    </source>
</evidence>
<keyword evidence="12" id="KW-0234">DNA repair</keyword>
<dbReference type="GO" id="GO:0035485">
    <property type="term" value="F:adenine/guanine mispair binding"/>
    <property type="evidence" value="ECO:0007669"/>
    <property type="project" value="TreeGrafter"/>
</dbReference>
<keyword evidence="6" id="KW-0479">Metal-binding</keyword>
<evidence type="ECO:0000256" key="1">
    <source>
        <dbReference type="ARBA" id="ARBA00000843"/>
    </source>
</evidence>
<dbReference type="Pfam" id="PF10576">
    <property type="entry name" value="EndIII_4Fe-2S"/>
    <property type="match status" value="1"/>
</dbReference>
<gene>
    <name evidence="17" type="primary">mutY</name>
    <name evidence="17" type="ORF">E0485_09495</name>
</gene>
<dbReference type="GO" id="GO:0032357">
    <property type="term" value="F:oxidized purine DNA binding"/>
    <property type="evidence" value="ECO:0007669"/>
    <property type="project" value="TreeGrafter"/>
</dbReference>
<keyword evidence="7 15" id="KW-0227">DNA damage</keyword>
<dbReference type="FunFam" id="1.10.1670.10:FF:000002">
    <property type="entry name" value="Adenine DNA glycosylase"/>
    <property type="match status" value="1"/>
</dbReference>
<dbReference type="InterPro" id="IPR044298">
    <property type="entry name" value="MIG/MutY"/>
</dbReference>
<dbReference type="GO" id="GO:0000701">
    <property type="term" value="F:purine-specific mismatch base pair DNA N-glycosylase activity"/>
    <property type="evidence" value="ECO:0007669"/>
    <property type="project" value="UniProtKB-EC"/>
</dbReference>
<comment type="catalytic activity">
    <reaction evidence="1 15">
        <text>Hydrolyzes free adenine bases from 7,8-dihydro-8-oxoguanine:adenine mismatched double-stranded DNA, leaving an apurinic site.</text>
        <dbReference type="EC" id="3.2.2.31"/>
    </reaction>
</comment>
<evidence type="ECO:0000256" key="13">
    <source>
        <dbReference type="ARBA" id="ARBA00023295"/>
    </source>
</evidence>
<dbReference type="GO" id="GO:0051539">
    <property type="term" value="F:4 iron, 4 sulfur cluster binding"/>
    <property type="evidence" value="ECO:0007669"/>
    <property type="project" value="UniProtKB-UniRule"/>
</dbReference>
<dbReference type="Pfam" id="PF00730">
    <property type="entry name" value="HhH-GPD"/>
    <property type="match status" value="1"/>
</dbReference>
<evidence type="ECO:0000256" key="8">
    <source>
        <dbReference type="ARBA" id="ARBA00022801"/>
    </source>
</evidence>
<evidence type="ECO:0000256" key="7">
    <source>
        <dbReference type="ARBA" id="ARBA00022763"/>
    </source>
</evidence>
<sequence>MIDQDLAARKQFFSEHLLNWYRTYKRDLPWRRNKDAYRIWVSEVMLQQTRVDTVIPYWHRFLEKFPTVQALAEAPEEEVLKLWEGLGYYSRARNLQAAVQEVHERYGGTVPDNKEDISSLKGVGPYTAGAVLSIAYNKPEPAVDGNVMRVLSRYFCIEDDIAKPATRPKMEKLAQELIPDGAAGDFNQGLMELGALVCTPRSPQCLTCPVMAHCAARLNGKEAELPVKTKAKPPRPEQRLVALIEGQGEHAGKLLIRQRPQEGLLARMWELPHVLMPAAAPAASGRKAASAKAAAMVAPDAAAAGEHREWLRNALAEAEHIHVLPNEWYMNTDHVFSHIHWKLDVYRCKLDAALDNGVALPELLPYHYRWLAADELHQYAFPNVFIRIMDTYFK</sequence>
<dbReference type="NCBIfam" id="TIGR01084">
    <property type="entry name" value="mutY"/>
    <property type="match status" value="1"/>
</dbReference>
<dbReference type="InterPro" id="IPR029119">
    <property type="entry name" value="MutY_C"/>
</dbReference>
<dbReference type="Pfam" id="PF14815">
    <property type="entry name" value="NUDIX_4"/>
    <property type="match status" value="1"/>
</dbReference>
<evidence type="ECO:0000256" key="10">
    <source>
        <dbReference type="ARBA" id="ARBA00023014"/>
    </source>
</evidence>
<dbReference type="SMART" id="SM00478">
    <property type="entry name" value="ENDO3c"/>
    <property type="match status" value="1"/>
</dbReference>
<evidence type="ECO:0000256" key="5">
    <source>
        <dbReference type="ARBA" id="ARBA00022485"/>
    </source>
</evidence>
<dbReference type="GO" id="GO:0006298">
    <property type="term" value="P:mismatch repair"/>
    <property type="evidence" value="ECO:0007669"/>
    <property type="project" value="TreeGrafter"/>
</dbReference>
<name>A0A4R4ECN0_9BACL</name>
<dbReference type="InterPro" id="IPR003265">
    <property type="entry name" value="HhH-GPD_domain"/>
</dbReference>
<dbReference type="CDD" id="cd00056">
    <property type="entry name" value="ENDO3c"/>
    <property type="match status" value="1"/>
</dbReference>
<dbReference type="PANTHER" id="PTHR42944">
    <property type="entry name" value="ADENINE DNA GLYCOSYLASE"/>
    <property type="match status" value="1"/>
</dbReference>
<dbReference type="GO" id="GO:0046872">
    <property type="term" value="F:metal ion binding"/>
    <property type="evidence" value="ECO:0007669"/>
    <property type="project" value="UniProtKB-UniRule"/>
</dbReference>
<evidence type="ECO:0000256" key="9">
    <source>
        <dbReference type="ARBA" id="ARBA00023004"/>
    </source>
</evidence>
<dbReference type="InterPro" id="IPR015797">
    <property type="entry name" value="NUDIX_hydrolase-like_dom_sf"/>
</dbReference>
<reference evidence="17 18" key="1">
    <citation type="submission" date="2019-03" db="EMBL/GenBank/DDBJ databases">
        <authorList>
            <person name="Kim M.K.M."/>
        </authorList>
    </citation>
    <scope>NUCLEOTIDE SEQUENCE [LARGE SCALE GENOMIC DNA]</scope>
    <source>
        <strain evidence="17 18">18JY21-1</strain>
    </source>
</reference>
<dbReference type="AlphaFoldDB" id="A0A4R4ECN0"/>
<evidence type="ECO:0000256" key="4">
    <source>
        <dbReference type="ARBA" id="ARBA00022023"/>
    </source>
</evidence>
<evidence type="ECO:0000313" key="18">
    <source>
        <dbReference type="Proteomes" id="UP000295418"/>
    </source>
</evidence>
<keyword evidence="13 15" id="KW-0326">Glycosidase</keyword>
<dbReference type="GO" id="GO:0034039">
    <property type="term" value="F:8-oxo-7,8-dihydroguanine DNA N-glycosylase activity"/>
    <property type="evidence" value="ECO:0007669"/>
    <property type="project" value="TreeGrafter"/>
</dbReference>
<evidence type="ECO:0000313" key="17">
    <source>
        <dbReference type="EMBL" id="TCZ77706.1"/>
    </source>
</evidence>
<evidence type="ECO:0000256" key="12">
    <source>
        <dbReference type="ARBA" id="ARBA00023204"/>
    </source>
</evidence>
<comment type="function">
    <text evidence="15">Adenine glycosylase active on G-A mispairs.</text>
</comment>
<comment type="caution">
    <text evidence="17">The sequence shown here is derived from an EMBL/GenBank/DDBJ whole genome shotgun (WGS) entry which is preliminary data.</text>
</comment>
<dbReference type="EC" id="3.2.2.31" evidence="3 15"/>
<keyword evidence="18" id="KW-1185">Reference proteome</keyword>
<dbReference type="Gene3D" id="1.10.1670.10">
    <property type="entry name" value="Helix-hairpin-Helix base-excision DNA repair enzymes (C-terminal)"/>
    <property type="match status" value="1"/>
</dbReference>
<evidence type="ECO:0000256" key="2">
    <source>
        <dbReference type="ARBA" id="ARBA00008343"/>
    </source>
</evidence>
<dbReference type="InterPro" id="IPR000445">
    <property type="entry name" value="HhH_motif"/>
</dbReference>
<dbReference type="RefSeq" id="WP_132417790.1">
    <property type="nucleotide sequence ID" value="NZ_SKFG01000008.1"/>
</dbReference>
<evidence type="ECO:0000256" key="3">
    <source>
        <dbReference type="ARBA" id="ARBA00012045"/>
    </source>
</evidence>
<dbReference type="GO" id="GO:0006284">
    <property type="term" value="P:base-excision repair"/>
    <property type="evidence" value="ECO:0007669"/>
    <property type="project" value="UniProtKB-UniRule"/>
</dbReference>
<protein>
    <recommendedName>
        <fullName evidence="4 15">Adenine DNA glycosylase</fullName>
        <ecNumber evidence="3 15">3.2.2.31</ecNumber>
    </recommendedName>
</protein>
<dbReference type="InterPro" id="IPR003651">
    <property type="entry name" value="Endonuclease3_FeS-loop_motif"/>
</dbReference>
<evidence type="ECO:0000259" key="16">
    <source>
        <dbReference type="SMART" id="SM00478"/>
    </source>
</evidence>
<accession>A0A4R4ECN0</accession>
<dbReference type="CDD" id="cd03431">
    <property type="entry name" value="NUDIX_DNA_Glycosylase_C-MutY"/>
    <property type="match status" value="1"/>
</dbReference>
<dbReference type="EMBL" id="SKFG01000008">
    <property type="protein sequence ID" value="TCZ77706.1"/>
    <property type="molecule type" value="Genomic_DNA"/>
</dbReference>
<comment type="function">
    <text evidence="14">Base excision repair (BER) glycosylase that initiates repair of A:oxoG to C:G by removing the inappropriately paired adenine base from the DNA backbone, generating an abasic site product. 8-oxoguanine (oxoG) is a genotoxic DNA lesion resulting from oxidation of guanine; this residue is misread by replicative DNA polymerases, that insert adenine instead of cytosine opposite the oxidized damaged base. Shows a powerful dicrimination of A versus C, since it does not cleave cytosine in oxoG:C pairs. May also be able to remove adenine from A:G mispairs, although this activity may not be physiologically relevant.</text>
</comment>
<evidence type="ECO:0000256" key="11">
    <source>
        <dbReference type="ARBA" id="ARBA00023125"/>
    </source>
</evidence>
<dbReference type="Gene3D" id="3.90.79.10">
    <property type="entry name" value="Nucleoside Triphosphate Pyrophosphohydrolase"/>
    <property type="match status" value="1"/>
</dbReference>
<dbReference type="SMART" id="SM00525">
    <property type="entry name" value="FES"/>
    <property type="match status" value="1"/>
</dbReference>
<dbReference type="Proteomes" id="UP000295418">
    <property type="component" value="Unassembled WGS sequence"/>
</dbReference>
<keyword evidence="5" id="KW-0004">4Fe-4S</keyword>
<keyword evidence="10" id="KW-0411">Iron-sulfur</keyword>
<proteinExistence type="inferred from homology"/>
<dbReference type="InterPro" id="IPR011257">
    <property type="entry name" value="DNA_glycosylase"/>
</dbReference>
<evidence type="ECO:0000256" key="6">
    <source>
        <dbReference type="ARBA" id="ARBA00022723"/>
    </source>
</evidence>
<dbReference type="Gene3D" id="1.10.340.30">
    <property type="entry name" value="Hypothetical protein, domain 2"/>
    <property type="match status" value="1"/>
</dbReference>
<keyword evidence="11" id="KW-0238">DNA-binding</keyword>